<dbReference type="InterPro" id="IPR021832">
    <property type="entry name" value="ANKRD13"/>
</dbReference>
<gene>
    <name evidence="10" type="ORF">PTSG_04731</name>
</gene>
<dbReference type="InterPro" id="IPR036770">
    <property type="entry name" value="Ankyrin_rpt-contain_sf"/>
</dbReference>
<dbReference type="GO" id="GO:0005789">
    <property type="term" value="C:endoplasmic reticulum membrane"/>
    <property type="evidence" value="ECO:0007669"/>
    <property type="project" value="UniProtKB-SubCell"/>
</dbReference>
<dbReference type="InterPro" id="IPR002110">
    <property type="entry name" value="Ankyrin_rpt"/>
</dbReference>
<dbReference type="Pfam" id="PF11904">
    <property type="entry name" value="ANKRD13_C"/>
    <property type="match status" value="1"/>
</dbReference>
<evidence type="ECO:0000313" key="10">
    <source>
        <dbReference type="EMBL" id="EGD73022.1"/>
    </source>
</evidence>
<evidence type="ECO:0000256" key="5">
    <source>
        <dbReference type="ARBA" id="ARBA00023136"/>
    </source>
</evidence>
<keyword evidence="6" id="KW-0143">Chaperone</keyword>
<protein>
    <recommendedName>
        <fullName evidence="9">Ankyrin repeat domain-containing protein</fullName>
    </recommendedName>
</protein>
<dbReference type="OMA" id="WLGNQIS"/>
<comment type="subcellular location">
    <subcellularLocation>
        <location evidence="1">Endoplasmic reticulum membrane</location>
    </subcellularLocation>
</comment>
<reference evidence="10" key="1">
    <citation type="submission" date="2009-08" db="EMBL/GenBank/DDBJ databases">
        <title>Annotation of Salpingoeca rosetta.</title>
        <authorList>
            <consortium name="The Broad Institute Genome Sequencing Platform"/>
            <person name="Russ C."/>
            <person name="Cuomo C."/>
            <person name="Burger G."/>
            <person name="Gray M.W."/>
            <person name="Holland P.W.H."/>
            <person name="King N."/>
            <person name="Lang F.B.F."/>
            <person name="Roger A.J."/>
            <person name="Ruiz-Trillo I."/>
            <person name="Young S.K."/>
            <person name="Zeng Q."/>
            <person name="Gargeya S."/>
            <person name="Alvarado L."/>
            <person name="Berlin A."/>
            <person name="Chapman S.B."/>
            <person name="Chen Z."/>
            <person name="Freedman E."/>
            <person name="Gellesch M."/>
            <person name="Goldberg J."/>
            <person name="Griggs A."/>
            <person name="Gujja S."/>
            <person name="Heilman E."/>
            <person name="Heiman D."/>
            <person name="Howarth C."/>
            <person name="Mehta T."/>
            <person name="Neiman D."/>
            <person name="Pearson M."/>
            <person name="Roberts A."/>
            <person name="Saif S."/>
            <person name="Shea T."/>
            <person name="Shenoy N."/>
            <person name="Sisk P."/>
            <person name="Stolte C."/>
            <person name="Sykes S."/>
            <person name="White J."/>
            <person name="Yandava C."/>
            <person name="Haas B."/>
            <person name="Nusbaum C."/>
            <person name="Birren B."/>
        </authorList>
    </citation>
    <scope>NUCLEOTIDE SEQUENCE [LARGE SCALE GENOMIC DNA]</scope>
    <source>
        <strain evidence="10">ATCC 50818</strain>
    </source>
</reference>
<evidence type="ECO:0000256" key="4">
    <source>
        <dbReference type="ARBA" id="ARBA00023043"/>
    </source>
</evidence>
<keyword evidence="5" id="KW-0472">Membrane</keyword>
<dbReference type="InParanoid" id="F2U9J5"/>
<evidence type="ECO:0000313" key="11">
    <source>
        <dbReference type="Proteomes" id="UP000007799"/>
    </source>
</evidence>
<organism evidence="11">
    <name type="scientific">Salpingoeca rosetta (strain ATCC 50818 / BSB-021)</name>
    <dbReference type="NCBI Taxonomy" id="946362"/>
    <lineage>
        <taxon>Eukaryota</taxon>
        <taxon>Choanoflagellata</taxon>
        <taxon>Craspedida</taxon>
        <taxon>Salpingoecidae</taxon>
        <taxon>Salpingoeca</taxon>
    </lineage>
</organism>
<sequence length="466" mass="53165">MDKNNKGAQETSTEVLDDEVVRAVFDGNDAVLSKLTKKQLNTKDKHGNTPLMLAVVLEKEDLALQLLSRGADLRKTNTCGWDVLAEAVCLGFSKLIKAIVMADQKQTSEDMTKHKDKLHAMCSEMKDFYLEIEWEFHSWVPLVSRLLPHDVLRIWKRDHVVRVDSELIDIADGGMTKEQLTTLIQIPTSADDKLVMFRLDHEHKVYTKHLALPTDQEPGTEKDADDEADADLKHAVALSTPLVDIDIIARNSAVTHAMTGIFGFGSPRVEAIGDYQCDVYSLSNVQFKSRKRKEHLSPQLKSWHQEMKREFQSGEFDLQALMEKRPPPLETARKRERRRISHKEYSSMDEESFKDWLSSPYQEQTKTKNFTSTLWMSPEFPLTIERIVALLSPFEEHSDVIKTLVKFLQNKLPPGFPVKLDIPVAPTVSARIVFKAFSFDPIAESVTAIPNDYKELHHECPRKCDI</sequence>
<dbReference type="EMBL" id="GL832965">
    <property type="protein sequence ID" value="EGD73022.1"/>
    <property type="molecule type" value="Genomic_DNA"/>
</dbReference>
<keyword evidence="3" id="KW-0256">Endoplasmic reticulum</keyword>
<name>F2U9J5_SALR5</name>
<dbReference type="eggNOG" id="KOG0522">
    <property type="taxonomic scope" value="Eukaryota"/>
</dbReference>
<dbReference type="GeneID" id="16074631"/>
<dbReference type="FunCoup" id="F2U9J5">
    <property type="interactions" value="1560"/>
</dbReference>
<dbReference type="GO" id="GO:0006621">
    <property type="term" value="P:protein retention in ER lumen"/>
    <property type="evidence" value="ECO:0007669"/>
    <property type="project" value="TreeGrafter"/>
</dbReference>
<dbReference type="Proteomes" id="UP000007799">
    <property type="component" value="Unassembled WGS sequence"/>
</dbReference>
<dbReference type="SUPFAM" id="SSF48403">
    <property type="entry name" value="Ankyrin repeat"/>
    <property type="match status" value="1"/>
</dbReference>
<dbReference type="PROSITE" id="PS50088">
    <property type="entry name" value="ANK_REPEAT"/>
    <property type="match status" value="1"/>
</dbReference>
<proteinExistence type="predicted"/>
<dbReference type="PROSITE" id="PS50297">
    <property type="entry name" value="ANK_REP_REGION"/>
    <property type="match status" value="1"/>
</dbReference>
<accession>F2U9J5</accession>
<comment type="function">
    <text evidence="7">Acts as a molecular chaperone for G protein-coupled receptors, regulating their biogenesis and exit from the ER.</text>
</comment>
<evidence type="ECO:0000256" key="2">
    <source>
        <dbReference type="ARBA" id="ARBA00022737"/>
    </source>
</evidence>
<evidence type="ECO:0000256" key="3">
    <source>
        <dbReference type="ARBA" id="ARBA00022824"/>
    </source>
</evidence>
<evidence type="ECO:0000256" key="6">
    <source>
        <dbReference type="ARBA" id="ARBA00023186"/>
    </source>
</evidence>
<feature type="domain" description="Ankyrin repeat" evidence="9">
    <location>
        <begin position="193"/>
        <end position="440"/>
    </location>
</feature>
<evidence type="ECO:0000256" key="7">
    <source>
        <dbReference type="ARBA" id="ARBA00037107"/>
    </source>
</evidence>
<keyword evidence="11" id="KW-1185">Reference proteome</keyword>
<dbReference type="KEGG" id="sre:PTSG_04731"/>
<dbReference type="Gene3D" id="1.25.40.20">
    <property type="entry name" value="Ankyrin repeat-containing domain"/>
    <property type="match status" value="1"/>
</dbReference>
<dbReference type="AlphaFoldDB" id="F2U9J5"/>
<evidence type="ECO:0000256" key="8">
    <source>
        <dbReference type="PROSITE-ProRule" id="PRU00023"/>
    </source>
</evidence>
<dbReference type="OrthoDB" id="1585644at2759"/>
<dbReference type="RefSeq" id="XP_004994053.1">
    <property type="nucleotide sequence ID" value="XM_004993996.1"/>
</dbReference>
<dbReference type="GO" id="GO:0005102">
    <property type="term" value="F:signaling receptor binding"/>
    <property type="evidence" value="ECO:0007669"/>
    <property type="project" value="TreeGrafter"/>
</dbReference>
<evidence type="ECO:0000259" key="9">
    <source>
        <dbReference type="Pfam" id="PF11904"/>
    </source>
</evidence>
<keyword evidence="2" id="KW-0677">Repeat</keyword>
<dbReference type="PANTHER" id="PTHR12447">
    <property type="entry name" value="ANKYRIN REPEAT DOMAIN-CONTAINING PROTEIN 13"/>
    <property type="match status" value="1"/>
</dbReference>
<feature type="repeat" description="ANK" evidence="8">
    <location>
        <begin position="46"/>
        <end position="78"/>
    </location>
</feature>
<keyword evidence="4 8" id="KW-0040">ANK repeat</keyword>
<dbReference type="PANTHER" id="PTHR12447:SF25">
    <property type="entry name" value="ANKYRIN REPEAT DOMAIN-CONTAINING PROTEIN 13C"/>
    <property type="match status" value="1"/>
</dbReference>
<dbReference type="InterPro" id="IPR055285">
    <property type="entry name" value="ANKRD13_C"/>
</dbReference>
<evidence type="ECO:0000256" key="1">
    <source>
        <dbReference type="ARBA" id="ARBA00004586"/>
    </source>
</evidence>